<dbReference type="GO" id="GO:0046556">
    <property type="term" value="F:alpha-L-arabinofuranosidase activity"/>
    <property type="evidence" value="ECO:0007669"/>
    <property type="project" value="InterPro"/>
</dbReference>
<dbReference type="InterPro" id="IPR007934">
    <property type="entry name" value="AbfB_ABD"/>
</dbReference>
<feature type="domain" description="Alpha-L-arabinofuranosidase B arabinose-binding" evidence="6">
    <location>
        <begin position="407"/>
        <end position="539"/>
    </location>
</feature>
<dbReference type="GO" id="GO:0016987">
    <property type="term" value="F:sigma factor activity"/>
    <property type="evidence" value="ECO:0007669"/>
    <property type="project" value="UniProtKB-KW"/>
</dbReference>
<dbReference type="EMBL" id="CP010407">
    <property type="protein sequence ID" value="AJF68656.1"/>
    <property type="molecule type" value="Genomic_DNA"/>
</dbReference>
<organism evidence="7 8">
    <name type="scientific">Streptomyces vietnamensis</name>
    <dbReference type="NCBI Taxonomy" id="362257"/>
    <lineage>
        <taxon>Bacteria</taxon>
        <taxon>Bacillati</taxon>
        <taxon>Actinomycetota</taxon>
        <taxon>Actinomycetes</taxon>
        <taxon>Kitasatosporales</taxon>
        <taxon>Streptomycetaceae</taxon>
        <taxon>Streptomyces</taxon>
    </lineage>
</organism>
<accession>A0A0B5I7U8</accession>
<dbReference type="Proteomes" id="UP000031774">
    <property type="component" value="Chromosome"/>
</dbReference>
<dbReference type="AlphaFoldDB" id="A0A0B5I7U8"/>
<feature type="region of interest" description="Disordered" evidence="4">
    <location>
        <begin position="335"/>
        <end position="394"/>
    </location>
</feature>
<evidence type="ECO:0000256" key="3">
    <source>
        <dbReference type="ARBA" id="ARBA00023163"/>
    </source>
</evidence>
<dbReference type="HOGENOM" id="CLU_505203_0_0_11"/>
<dbReference type="SUPFAM" id="SSF88946">
    <property type="entry name" value="Sigma2 domain of RNA polymerase sigma factors"/>
    <property type="match status" value="1"/>
</dbReference>
<dbReference type="RefSeq" id="WP_041132578.1">
    <property type="nucleotide sequence ID" value="NZ_CP010407.1"/>
</dbReference>
<dbReference type="InterPro" id="IPR036195">
    <property type="entry name" value="AbfB_ABD_sf"/>
</dbReference>
<dbReference type="InterPro" id="IPR014284">
    <property type="entry name" value="RNA_pol_sigma-70_dom"/>
</dbReference>
<evidence type="ECO:0000256" key="1">
    <source>
        <dbReference type="ARBA" id="ARBA00023015"/>
    </source>
</evidence>
<dbReference type="Pfam" id="PF04542">
    <property type="entry name" value="Sigma70_r2"/>
    <property type="match status" value="1"/>
</dbReference>
<dbReference type="Gene3D" id="1.10.1740.10">
    <property type="match status" value="1"/>
</dbReference>
<dbReference type="Gene3D" id="2.80.10.50">
    <property type="match status" value="1"/>
</dbReference>
<dbReference type="GO" id="GO:0046373">
    <property type="term" value="P:L-arabinose metabolic process"/>
    <property type="evidence" value="ECO:0007669"/>
    <property type="project" value="InterPro"/>
</dbReference>
<dbReference type="PANTHER" id="PTHR43133:SF51">
    <property type="entry name" value="RNA POLYMERASE SIGMA FACTOR"/>
    <property type="match status" value="1"/>
</dbReference>
<dbReference type="GO" id="GO:0006352">
    <property type="term" value="P:DNA-templated transcription initiation"/>
    <property type="evidence" value="ECO:0007669"/>
    <property type="project" value="InterPro"/>
</dbReference>
<sequence length="544" mass="56612">MGLKDADHADLVVAAQAGDDRAREELIAAYLPLLYNIVGRALSGHADVDDVVQETLLRVVRDLPALRAPESFRSWLVSITLRQINTHWHRQHALADRTTVIDEAHRIPDAGAEPVDVTILRLHVSDERRRVVEAGRWLDPDHRVLLSLWWQECAGLLSREDMAAATGLTVAHVGVRLQRMREQLELCRTIVAALEADPRCPQLDGTVVGWDGHHASVWRKRIARHTRDCPVCGTTSAERVPAELLPLSLTTLAVPAALIAALVAKGLLSGTAASAAGLAAAPVAVGTATATATGGSGLHGALIGKLQTVTAHPLLSLATGAVLIAGTATYATWPEPAPRVPGATATATAAPTVGTPAPLPSRTTASAGPASVSPSPASPSSATPSPVSPASVGPSAVAGTVPLGAQSLESADSPGLFVTYTGDFAGLGSVAASSGAQARQRVTFTVVGGLADTRCVTFRAADGRYLRHQYLRLRLSTDDGSALFREDATFCPRPGAVAGSVTLHAHNYPGSVLRHRDGGIWLDGSDGTRAFAGQASFIVRSPGA</sequence>
<feature type="compositionally biased region" description="Low complexity" evidence="4">
    <location>
        <begin position="363"/>
        <end position="394"/>
    </location>
</feature>
<feature type="compositionally biased region" description="Low complexity" evidence="4">
    <location>
        <begin position="340"/>
        <end position="356"/>
    </location>
</feature>
<keyword evidence="1" id="KW-0805">Transcription regulation</keyword>
<dbReference type="KEGG" id="svt:SVTN_34280"/>
<dbReference type="NCBIfam" id="TIGR02937">
    <property type="entry name" value="sigma70-ECF"/>
    <property type="match status" value="1"/>
</dbReference>
<reference evidence="7 8" key="1">
    <citation type="submission" date="2014-12" db="EMBL/GenBank/DDBJ databases">
        <title>Complete genome sequence of Streptomyces vietnamensis strain GIMV4.0001, a genetic manipulable producer of the benzoisochromanequinone antibiotic granaticin.</title>
        <authorList>
            <person name="Deng M.R."/>
            <person name="Guo J."/>
            <person name="Ma L.Y."/>
            <person name="Feng G.D."/>
            <person name="Mo C.Y."/>
            <person name="Zhu H.H."/>
        </authorList>
    </citation>
    <scope>NUCLEOTIDE SEQUENCE [LARGE SCALE GENOMIC DNA]</scope>
    <source>
        <strain evidence="8">GIMV4.0001</strain>
    </source>
</reference>
<dbReference type="CDD" id="cd23399">
    <property type="entry name" value="beta-trefoil_ABD_ABFB"/>
    <property type="match status" value="1"/>
</dbReference>
<evidence type="ECO:0000259" key="5">
    <source>
        <dbReference type="Pfam" id="PF04542"/>
    </source>
</evidence>
<dbReference type="PANTHER" id="PTHR43133">
    <property type="entry name" value="RNA POLYMERASE ECF-TYPE SIGMA FACTO"/>
    <property type="match status" value="1"/>
</dbReference>
<feature type="domain" description="RNA polymerase sigma-70 region 2" evidence="5">
    <location>
        <begin position="26"/>
        <end position="91"/>
    </location>
</feature>
<gene>
    <name evidence="7" type="ORF">SVTN_34280</name>
</gene>
<evidence type="ECO:0000256" key="2">
    <source>
        <dbReference type="ARBA" id="ARBA00023082"/>
    </source>
</evidence>
<keyword evidence="8" id="KW-1185">Reference proteome</keyword>
<evidence type="ECO:0000256" key="4">
    <source>
        <dbReference type="SAM" id="MobiDB-lite"/>
    </source>
</evidence>
<evidence type="ECO:0000313" key="8">
    <source>
        <dbReference type="Proteomes" id="UP000031774"/>
    </source>
</evidence>
<dbReference type="STRING" id="362257.SVTN_34280"/>
<evidence type="ECO:0000259" key="6">
    <source>
        <dbReference type="Pfam" id="PF05270"/>
    </source>
</evidence>
<evidence type="ECO:0000313" key="7">
    <source>
        <dbReference type="EMBL" id="AJF68656.1"/>
    </source>
</evidence>
<proteinExistence type="predicted"/>
<dbReference type="InterPro" id="IPR039425">
    <property type="entry name" value="RNA_pol_sigma-70-like"/>
</dbReference>
<protein>
    <submittedName>
        <fullName evidence="7">RNA polymerase ECF-subfamily sigma factor</fullName>
    </submittedName>
</protein>
<keyword evidence="2" id="KW-0731">Sigma factor</keyword>
<dbReference type="Pfam" id="PF05270">
    <property type="entry name" value="AbfB"/>
    <property type="match status" value="1"/>
</dbReference>
<dbReference type="InterPro" id="IPR007627">
    <property type="entry name" value="RNA_pol_sigma70_r2"/>
</dbReference>
<keyword evidence="3" id="KW-0804">Transcription</keyword>
<name>A0A0B5I7U8_9ACTN</name>
<dbReference type="SUPFAM" id="SSF110221">
    <property type="entry name" value="AbfB domain"/>
    <property type="match status" value="1"/>
</dbReference>
<dbReference type="InterPro" id="IPR013325">
    <property type="entry name" value="RNA_pol_sigma_r2"/>
</dbReference>